<evidence type="ECO:0008006" key="4">
    <source>
        <dbReference type="Google" id="ProtNLM"/>
    </source>
</evidence>
<evidence type="ECO:0000313" key="2">
    <source>
        <dbReference type="EMBL" id="SET49877.1"/>
    </source>
</evidence>
<keyword evidence="3" id="KW-1185">Reference proteome</keyword>
<dbReference type="EMBL" id="FOHK01000008">
    <property type="protein sequence ID" value="SET49877.1"/>
    <property type="molecule type" value="Genomic_DNA"/>
</dbReference>
<gene>
    <name evidence="2" type="ORF">SAMN05660429_01969</name>
</gene>
<dbReference type="Proteomes" id="UP000199308">
    <property type="component" value="Unassembled WGS sequence"/>
</dbReference>
<keyword evidence="1" id="KW-0472">Membrane</keyword>
<accession>A0A1I0EXI6</accession>
<sequence>MESSKVNCPNCNQPFNPFFMWAKQVRLNRFQCGNCGSFSEFKGGKAPLWLNLLAFLVFLAIGWLGIKFTGSWLGMLLPAFIFLPVGFGVHLYFCKNKKIVAVTK</sequence>
<evidence type="ECO:0000256" key="1">
    <source>
        <dbReference type="SAM" id="Phobius"/>
    </source>
</evidence>
<keyword evidence="1" id="KW-1133">Transmembrane helix</keyword>
<protein>
    <recommendedName>
        <fullName evidence="4">Cxxc_20_cxxc protein</fullName>
    </recommendedName>
</protein>
<reference evidence="2 3" key="1">
    <citation type="submission" date="2016-10" db="EMBL/GenBank/DDBJ databases">
        <authorList>
            <person name="de Groot N.N."/>
        </authorList>
    </citation>
    <scope>NUCLEOTIDE SEQUENCE [LARGE SCALE GENOMIC DNA]</scope>
    <source>
        <strain evidence="2 3">DSM 19706</strain>
    </source>
</reference>
<dbReference type="RefSeq" id="WP_093329676.1">
    <property type="nucleotide sequence ID" value="NZ_AP027363.1"/>
</dbReference>
<proteinExistence type="predicted"/>
<keyword evidence="1" id="KW-0812">Transmembrane</keyword>
<name>A0A1I0EXI6_THASX</name>
<feature type="transmembrane region" description="Helical" evidence="1">
    <location>
        <begin position="48"/>
        <end position="66"/>
    </location>
</feature>
<evidence type="ECO:0000313" key="3">
    <source>
        <dbReference type="Proteomes" id="UP000199308"/>
    </source>
</evidence>
<dbReference type="AlphaFoldDB" id="A0A1I0EXI6"/>
<organism evidence="2 3">
    <name type="scientific">Thalassotalea agarivorans</name>
    <name type="common">Thalassomonas agarivorans</name>
    <dbReference type="NCBI Taxonomy" id="349064"/>
    <lineage>
        <taxon>Bacteria</taxon>
        <taxon>Pseudomonadati</taxon>
        <taxon>Pseudomonadota</taxon>
        <taxon>Gammaproteobacteria</taxon>
        <taxon>Alteromonadales</taxon>
        <taxon>Colwelliaceae</taxon>
        <taxon>Thalassotalea</taxon>
    </lineage>
</organism>
<feature type="transmembrane region" description="Helical" evidence="1">
    <location>
        <begin position="72"/>
        <end position="94"/>
    </location>
</feature>